<keyword evidence="2" id="KW-0472">Membrane</keyword>
<accession>E3Q2B5</accession>
<keyword evidence="4" id="KW-1185">Reference proteome</keyword>
<keyword evidence="2" id="KW-0812">Transmembrane</keyword>
<dbReference type="Proteomes" id="UP000008782">
    <property type="component" value="Unassembled WGS sequence"/>
</dbReference>
<feature type="transmembrane region" description="Helical" evidence="2">
    <location>
        <begin position="16"/>
        <end position="45"/>
    </location>
</feature>
<evidence type="ECO:0000313" key="4">
    <source>
        <dbReference type="Proteomes" id="UP000008782"/>
    </source>
</evidence>
<keyword evidence="2" id="KW-1133">Transmembrane helix</keyword>
<evidence type="ECO:0000313" key="3">
    <source>
        <dbReference type="EMBL" id="EFQ25216.1"/>
    </source>
</evidence>
<proteinExistence type="predicted"/>
<protein>
    <submittedName>
        <fullName evidence="3">Uncharacterized protein</fullName>
    </submittedName>
</protein>
<dbReference type="AlphaFoldDB" id="E3Q2B5"/>
<reference evidence="4" key="1">
    <citation type="journal article" date="2012" name="Nat. Genet.">
        <title>Lifestyle transitions in plant pathogenic Colletotrichum fungi deciphered by genome and transcriptome analyses.</title>
        <authorList>
            <person name="O'Connell R.J."/>
            <person name="Thon M.R."/>
            <person name="Hacquard S."/>
            <person name="Amyotte S.G."/>
            <person name="Kleemann J."/>
            <person name="Torres M.F."/>
            <person name="Damm U."/>
            <person name="Buiate E.A."/>
            <person name="Epstein L."/>
            <person name="Alkan N."/>
            <person name="Altmueller J."/>
            <person name="Alvarado-Balderrama L."/>
            <person name="Bauser C.A."/>
            <person name="Becker C."/>
            <person name="Birren B.W."/>
            <person name="Chen Z."/>
            <person name="Choi J."/>
            <person name="Crouch J.A."/>
            <person name="Duvick J.P."/>
            <person name="Farman M.A."/>
            <person name="Gan P."/>
            <person name="Heiman D."/>
            <person name="Henrissat B."/>
            <person name="Howard R.J."/>
            <person name="Kabbage M."/>
            <person name="Koch C."/>
            <person name="Kracher B."/>
            <person name="Kubo Y."/>
            <person name="Law A.D."/>
            <person name="Lebrun M.-H."/>
            <person name="Lee Y.-H."/>
            <person name="Miyara I."/>
            <person name="Moore N."/>
            <person name="Neumann U."/>
            <person name="Nordstroem K."/>
            <person name="Panaccione D.G."/>
            <person name="Panstruga R."/>
            <person name="Place M."/>
            <person name="Proctor R.H."/>
            <person name="Prusky D."/>
            <person name="Rech G."/>
            <person name="Reinhardt R."/>
            <person name="Rollins J.A."/>
            <person name="Rounsley S."/>
            <person name="Schardl C.L."/>
            <person name="Schwartz D.C."/>
            <person name="Shenoy N."/>
            <person name="Shirasu K."/>
            <person name="Sikhakolli U.R."/>
            <person name="Stueber K."/>
            <person name="Sukno S.A."/>
            <person name="Sweigard J.A."/>
            <person name="Takano Y."/>
            <person name="Takahara H."/>
            <person name="Trail F."/>
            <person name="van der Does H.C."/>
            <person name="Voll L.M."/>
            <person name="Will I."/>
            <person name="Young S."/>
            <person name="Zeng Q."/>
            <person name="Zhang J."/>
            <person name="Zhou S."/>
            <person name="Dickman M.B."/>
            <person name="Schulze-Lefert P."/>
            <person name="Ver Loren van Themaat E."/>
            <person name="Ma L.-J."/>
            <person name="Vaillancourt L.J."/>
        </authorList>
    </citation>
    <scope>NUCLEOTIDE SEQUENCE [LARGE SCALE GENOMIC DNA]</scope>
    <source>
        <strain evidence="4">M1.001 / M2 / FGSC 10212</strain>
    </source>
</reference>
<dbReference type="RefSeq" id="XP_008089236.1">
    <property type="nucleotide sequence ID" value="XM_008091045.1"/>
</dbReference>
<evidence type="ECO:0000256" key="1">
    <source>
        <dbReference type="SAM" id="MobiDB-lite"/>
    </source>
</evidence>
<dbReference type="EMBL" id="GG697331">
    <property type="protein sequence ID" value="EFQ25216.1"/>
    <property type="molecule type" value="Genomic_DNA"/>
</dbReference>
<dbReference type="GeneID" id="24405725"/>
<sequence length="146" mass="16076">MAGVIPALAKSMPYEWLPSLGCFAICPSNLFLPVLYAVCTFVCVLMTSNYIKNRPESSVALQLYRPADPQPRVPGHEITEPQPPQTDHEVAETQPLVSGHELPTNIAVGRSFVRCRIQGGLWDEFDMPKGSTLKFNKCSTVITTKA</sequence>
<evidence type="ECO:0000256" key="2">
    <source>
        <dbReference type="SAM" id="Phobius"/>
    </source>
</evidence>
<dbReference type="VEuPathDB" id="FungiDB:GLRG_00360"/>
<feature type="region of interest" description="Disordered" evidence="1">
    <location>
        <begin position="67"/>
        <end position="92"/>
    </location>
</feature>
<name>E3Q2B5_COLGM</name>
<organism evidence="4">
    <name type="scientific">Colletotrichum graminicola (strain M1.001 / M2 / FGSC 10212)</name>
    <name type="common">Maize anthracnose fungus</name>
    <name type="synonym">Glomerella graminicola</name>
    <dbReference type="NCBI Taxonomy" id="645133"/>
    <lineage>
        <taxon>Eukaryota</taxon>
        <taxon>Fungi</taxon>
        <taxon>Dikarya</taxon>
        <taxon>Ascomycota</taxon>
        <taxon>Pezizomycotina</taxon>
        <taxon>Sordariomycetes</taxon>
        <taxon>Hypocreomycetidae</taxon>
        <taxon>Glomerellales</taxon>
        <taxon>Glomerellaceae</taxon>
        <taxon>Colletotrichum</taxon>
        <taxon>Colletotrichum graminicola species complex</taxon>
    </lineage>
</organism>
<dbReference type="HOGENOM" id="CLU_1777296_0_0_1"/>
<gene>
    <name evidence="3" type="ORF">GLRG_00360</name>
</gene>